<evidence type="ECO:0000256" key="1">
    <source>
        <dbReference type="SAM" id="MobiDB-lite"/>
    </source>
</evidence>
<evidence type="ECO:0000313" key="2">
    <source>
        <dbReference type="EMBL" id="KAF1921350.1"/>
    </source>
</evidence>
<dbReference type="Proteomes" id="UP000800096">
    <property type="component" value="Unassembled WGS sequence"/>
</dbReference>
<feature type="compositionally biased region" description="Low complexity" evidence="1">
    <location>
        <begin position="48"/>
        <end position="58"/>
    </location>
</feature>
<feature type="region of interest" description="Disordered" evidence="1">
    <location>
        <begin position="332"/>
        <end position="356"/>
    </location>
</feature>
<dbReference type="PANTHER" id="PTHR14778">
    <property type="entry name" value="KINETOCHORE-ASSOCIATED PROTEIN DSN1 HOMOLOG"/>
    <property type="match status" value="1"/>
</dbReference>
<reference evidence="2" key="1">
    <citation type="journal article" date="2020" name="Stud. Mycol.">
        <title>101 Dothideomycetes genomes: a test case for predicting lifestyles and emergence of pathogens.</title>
        <authorList>
            <person name="Haridas S."/>
            <person name="Albert R."/>
            <person name="Binder M."/>
            <person name="Bloem J."/>
            <person name="Labutti K."/>
            <person name="Salamov A."/>
            <person name="Andreopoulos B."/>
            <person name="Baker S."/>
            <person name="Barry K."/>
            <person name="Bills G."/>
            <person name="Bluhm B."/>
            <person name="Cannon C."/>
            <person name="Castanera R."/>
            <person name="Culley D."/>
            <person name="Daum C."/>
            <person name="Ezra D."/>
            <person name="Gonzalez J."/>
            <person name="Henrissat B."/>
            <person name="Kuo A."/>
            <person name="Liang C."/>
            <person name="Lipzen A."/>
            <person name="Lutzoni F."/>
            <person name="Magnuson J."/>
            <person name="Mondo S."/>
            <person name="Nolan M."/>
            <person name="Ohm R."/>
            <person name="Pangilinan J."/>
            <person name="Park H.-J."/>
            <person name="Ramirez L."/>
            <person name="Alfaro M."/>
            <person name="Sun H."/>
            <person name="Tritt A."/>
            <person name="Yoshinaga Y."/>
            <person name="Zwiers L.-H."/>
            <person name="Turgeon B."/>
            <person name="Goodwin S."/>
            <person name="Spatafora J."/>
            <person name="Crous P."/>
            <person name="Grigoriev I."/>
        </authorList>
    </citation>
    <scope>NUCLEOTIDE SEQUENCE</scope>
    <source>
        <strain evidence="2">HMLAC05119</strain>
    </source>
</reference>
<dbReference type="InterPro" id="IPR013218">
    <property type="entry name" value="Dsn1/Mis13"/>
</dbReference>
<keyword evidence="3" id="KW-1185">Reference proteome</keyword>
<feature type="compositionally biased region" description="Polar residues" evidence="1">
    <location>
        <begin position="1"/>
        <end position="11"/>
    </location>
</feature>
<gene>
    <name evidence="2" type="ORF">BDU57DRAFT_46746</name>
</gene>
<evidence type="ECO:0000313" key="3">
    <source>
        <dbReference type="Proteomes" id="UP000800096"/>
    </source>
</evidence>
<protein>
    <submittedName>
        <fullName evidence="2">Mis12-Mtw1 protein family-domain-containing protein</fullName>
    </submittedName>
</protein>
<dbReference type="OrthoDB" id="3364649at2759"/>
<sequence length="526" mass="57966">MTTIFARSPLQSLPMAANRPTTRRRSVKQAFDDDDAPAPKRPKTELNGATKKATGAAKRAAKAAYDEDDDGFQFSRRTSRRTTKAQAVPAPEPLPEEPPAKPAHPEPLPAKSTSRRKKASTAAADVESDTQKRRRSTRLSADKEQLEVRGESADLHAARRAKRTAPAEKERKITPAPEAHTAPKAAFQGAKTPTQNELVVAKKRDPNVQRIMLPFADTPVITRNKEMRKGSKEGHRRSSTGFRGRRASSLIDSGMSNALPHSEVEVRDFYKNIEQSLPEPRRMKQLLTWCGSRALPEKPSGDVKNANAIMAARAIQQELIDDFASRPELSDWFSREETAPPPVVRRPNPQNEKNQTTLQELEAEVKRLEEEKASWEALAATSTSMRPPPAPSRSAPIPSFSDIDTSLLDPEQAAILCALQVPQQQPPHESEQQTPSSAFTYTTPAALQSHLTKLSQCLEPNIDLFADGIHKIEQYRSTAERVADRILSTASKRLEERDRDVKARVGAEGIGVGDVLRGLAGVLGEQ</sequence>
<feature type="region of interest" description="Disordered" evidence="1">
    <location>
        <begin position="1"/>
        <end position="194"/>
    </location>
</feature>
<proteinExistence type="predicted"/>
<feature type="compositionally biased region" description="Basic and acidic residues" evidence="1">
    <location>
        <begin position="140"/>
        <end position="157"/>
    </location>
</feature>
<dbReference type="PANTHER" id="PTHR14778:SF2">
    <property type="entry name" value="KINETOCHORE-ASSOCIATED PROTEIN DSN1 HOMOLOG"/>
    <property type="match status" value="1"/>
</dbReference>
<feature type="compositionally biased region" description="Pro residues" evidence="1">
    <location>
        <begin position="90"/>
        <end position="108"/>
    </location>
</feature>
<feature type="region of interest" description="Disordered" evidence="1">
    <location>
        <begin position="210"/>
        <end position="245"/>
    </location>
</feature>
<dbReference type="EMBL" id="ML979132">
    <property type="protein sequence ID" value="KAF1921350.1"/>
    <property type="molecule type" value="Genomic_DNA"/>
</dbReference>
<dbReference type="AlphaFoldDB" id="A0A6A5R2H4"/>
<organism evidence="2 3">
    <name type="scientific">Ampelomyces quisqualis</name>
    <name type="common">Powdery mildew agent</name>
    <dbReference type="NCBI Taxonomy" id="50730"/>
    <lineage>
        <taxon>Eukaryota</taxon>
        <taxon>Fungi</taxon>
        <taxon>Dikarya</taxon>
        <taxon>Ascomycota</taxon>
        <taxon>Pezizomycotina</taxon>
        <taxon>Dothideomycetes</taxon>
        <taxon>Pleosporomycetidae</taxon>
        <taxon>Pleosporales</taxon>
        <taxon>Pleosporineae</taxon>
        <taxon>Phaeosphaeriaceae</taxon>
        <taxon>Ampelomyces</taxon>
    </lineage>
</organism>
<feature type="compositionally biased region" description="Basic residues" evidence="1">
    <location>
        <begin position="234"/>
        <end position="245"/>
    </location>
</feature>
<dbReference type="GO" id="GO:0000444">
    <property type="term" value="C:MIS12/MIND type complex"/>
    <property type="evidence" value="ECO:0007669"/>
    <property type="project" value="InterPro"/>
</dbReference>
<feature type="compositionally biased region" description="Basic and acidic residues" evidence="1">
    <location>
        <begin position="223"/>
        <end position="233"/>
    </location>
</feature>
<name>A0A6A5R2H4_AMPQU</name>
<feature type="region of interest" description="Disordered" evidence="1">
    <location>
        <begin position="377"/>
        <end position="399"/>
    </location>
</feature>
<accession>A0A6A5R2H4</accession>
<dbReference type="Pfam" id="PF08202">
    <property type="entry name" value="MIS13"/>
    <property type="match status" value="1"/>
</dbReference>
<dbReference type="GO" id="GO:0051301">
    <property type="term" value="P:cell division"/>
    <property type="evidence" value="ECO:0007669"/>
    <property type="project" value="InterPro"/>
</dbReference>
<dbReference type="GO" id="GO:0007059">
    <property type="term" value="P:chromosome segregation"/>
    <property type="evidence" value="ECO:0007669"/>
    <property type="project" value="InterPro"/>
</dbReference>